<protein>
    <recommendedName>
        <fullName evidence="5">Gfo/Idh/MocA-like oxidoreductase N-terminal domain-containing protein</fullName>
    </recommendedName>
</protein>
<dbReference type="PANTHER" id="PTHR43249:SF1">
    <property type="entry name" value="D-GLUCOSIDE 3-DEHYDROGENASE"/>
    <property type="match status" value="1"/>
</dbReference>
<evidence type="ECO:0000313" key="4">
    <source>
        <dbReference type="Proteomes" id="UP000186720"/>
    </source>
</evidence>
<dbReference type="OrthoDB" id="9795543at2"/>
<evidence type="ECO:0000259" key="1">
    <source>
        <dbReference type="Pfam" id="PF01408"/>
    </source>
</evidence>
<proteinExistence type="predicted"/>
<comment type="caution">
    <text evidence="3">The sequence shown here is derived from an EMBL/GenBank/DDBJ whole genome shotgun (WGS) entry which is preliminary data.</text>
</comment>
<dbReference type="SUPFAM" id="SSF55347">
    <property type="entry name" value="Glyceraldehyde-3-phosphate dehydrogenase-like, C-terminal domain"/>
    <property type="match status" value="1"/>
</dbReference>
<dbReference type="EMBL" id="MPPL01000001">
    <property type="protein sequence ID" value="OKS87734.1"/>
    <property type="molecule type" value="Genomic_DNA"/>
</dbReference>
<dbReference type="STRING" id="1302689.RG47T_3196"/>
<evidence type="ECO:0000313" key="3">
    <source>
        <dbReference type="EMBL" id="OKS87734.1"/>
    </source>
</evidence>
<dbReference type="Pfam" id="PF01408">
    <property type="entry name" value="GFO_IDH_MocA"/>
    <property type="match status" value="1"/>
</dbReference>
<dbReference type="AlphaFoldDB" id="A0A1Q6A141"/>
<dbReference type="GO" id="GO:0000166">
    <property type="term" value="F:nucleotide binding"/>
    <property type="evidence" value="ECO:0007669"/>
    <property type="project" value="InterPro"/>
</dbReference>
<dbReference type="Pfam" id="PF22725">
    <property type="entry name" value="GFO_IDH_MocA_C3"/>
    <property type="match status" value="1"/>
</dbReference>
<feature type="domain" description="GFO/IDH/MocA-like oxidoreductase" evidence="2">
    <location>
        <begin position="132"/>
        <end position="258"/>
    </location>
</feature>
<dbReference type="InterPro" id="IPR055170">
    <property type="entry name" value="GFO_IDH_MocA-like_dom"/>
</dbReference>
<organism evidence="3 4">
    <name type="scientific">Mucilaginibacter polytrichastri</name>
    <dbReference type="NCBI Taxonomy" id="1302689"/>
    <lineage>
        <taxon>Bacteria</taxon>
        <taxon>Pseudomonadati</taxon>
        <taxon>Bacteroidota</taxon>
        <taxon>Sphingobacteriia</taxon>
        <taxon>Sphingobacteriales</taxon>
        <taxon>Sphingobacteriaceae</taxon>
        <taxon>Mucilaginibacter</taxon>
    </lineage>
</organism>
<keyword evidence="4" id="KW-1185">Reference proteome</keyword>
<dbReference type="InterPro" id="IPR052515">
    <property type="entry name" value="Gfo/Idh/MocA_Oxidoreductase"/>
</dbReference>
<evidence type="ECO:0000259" key="2">
    <source>
        <dbReference type="Pfam" id="PF22725"/>
    </source>
</evidence>
<dbReference type="InterPro" id="IPR036291">
    <property type="entry name" value="NAD(P)-bd_dom_sf"/>
</dbReference>
<feature type="domain" description="Gfo/Idh/MocA-like oxidoreductase N-terminal" evidence="1">
    <location>
        <begin position="4"/>
        <end position="124"/>
    </location>
</feature>
<accession>A0A1Q6A141</accession>
<dbReference type="InterPro" id="IPR000683">
    <property type="entry name" value="Gfo/Idh/MocA-like_OxRdtase_N"/>
</dbReference>
<dbReference type="RefSeq" id="WP_074490299.1">
    <property type="nucleotide sequence ID" value="NZ_FPAM01000016.1"/>
</dbReference>
<dbReference type="PANTHER" id="PTHR43249">
    <property type="entry name" value="UDP-N-ACETYL-2-AMINO-2-DEOXY-D-GLUCURONATE OXIDASE"/>
    <property type="match status" value="1"/>
</dbReference>
<reference evidence="3 4" key="1">
    <citation type="submission" date="2016-11" db="EMBL/GenBank/DDBJ databases">
        <title>Whole Genome Sequencing of Mucilaginibacter polytrichastri RG4-7(T) isolated from the moss sample.</title>
        <authorList>
            <person name="Li Y."/>
        </authorList>
    </citation>
    <scope>NUCLEOTIDE SEQUENCE [LARGE SCALE GENOMIC DNA]</scope>
    <source>
        <strain evidence="3 4">RG4-7</strain>
    </source>
</reference>
<dbReference type="SUPFAM" id="SSF51735">
    <property type="entry name" value="NAD(P)-binding Rossmann-fold domains"/>
    <property type="match status" value="1"/>
</dbReference>
<dbReference type="Gene3D" id="3.30.360.10">
    <property type="entry name" value="Dihydrodipicolinate Reductase, domain 2"/>
    <property type="match status" value="1"/>
</dbReference>
<gene>
    <name evidence="3" type="ORF">RG47T_3196</name>
</gene>
<dbReference type="Proteomes" id="UP000186720">
    <property type="component" value="Unassembled WGS sequence"/>
</dbReference>
<dbReference type="Gene3D" id="3.40.50.720">
    <property type="entry name" value="NAD(P)-binding Rossmann-like Domain"/>
    <property type="match status" value="1"/>
</dbReference>
<evidence type="ECO:0008006" key="5">
    <source>
        <dbReference type="Google" id="ProtNLM"/>
    </source>
</evidence>
<name>A0A1Q6A141_9SPHI</name>
<sequence>MKQIKWGIIGCGNVTELKSGPAFNKVPNSKLAAVMRRDAIKAAEYAQRHGVEQWFDDAEKMMDEAGLDAVYVATPPAQHLEYVLRGLEKGFDMYVEKPVTRNAEEARQMAEAVAKSSKKLTVAHYRRALPMFLHVKKLIDDKAVGEIRTVQIRMWKTENAEMIAKTDTNWRVHPELSGGGYFHDLAPHQLDLMLYYFGKPKASHGYSLNQTKKYPADDHVCGQILFENGIVVNGSWCFNVGESQVTDTCEIVGTKGKITFPFFGNTVTLEDEAGKDTVTFTHPQHIQQPMIEKIVAYFNGEGDNPCSIEQAVTLMEIIDTFTKNQ</sequence>